<evidence type="ECO:0000313" key="3">
    <source>
        <dbReference type="Proteomes" id="UP000295075"/>
    </source>
</evidence>
<reference evidence="2 3" key="1">
    <citation type="submission" date="2019-03" db="EMBL/GenBank/DDBJ databases">
        <title>Draft genome sequences of novel Actinobacteria.</title>
        <authorList>
            <person name="Sahin N."/>
            <person name="Ay H."/>
            <person name="Saygin H."/>
        </authorList>
    </citation>
    <scope>NUCLEOTIDE SEQUENCE [LARGE SCALE GENOMIC DNA]</scope>
    <source>
        <strain evidence="2 3">JCM 30547</strain>
    </source>
</reference>
<feature type="domain" description="Aminoglycoside phosphotransferase" evidence="1">
    <location>
        <begin position="57"/>
        <end position="284"/>
    </location>
</feature>
<dbReference type="InterPro" id="IPR002575">
    <property type="entry name" value="Aminoglycoside_PTrfase"/>
</dbReference>
<dbReference type="EMBL" id="SMKA01000157">
    <property type="protein sequence ID" value="TDC23731.1"/>
    <property type="molecule type" value="Genomic_DNA"/>
</dbReference>
<comment type="caution">
    <text evidence="2">The sequence shown here is derived from an EMBL/GenBank/DDBJ whole genome shotgun (WGS) entry which is preliminary data.</text>
</comment>
<dbReference type="OrthoDB" id="334783at2"/>
<dbReference type="Proteomes" id="UP000295075">
    <property type="component" value="Unassembled WGS sequence"/>
</dbReference>
<dbReference type="Pfam" id="PF01636">
    <property type="entry name" value="APH"/>
    <property type="match status" value="1"/>
</dbReference>
<name>A0A4R4PND2_9ACTN</name>
<gene>
    <name evidence="2" type="ORF">E1261_27780</name>
</gene>
<dbReference type="InterPro" id="IPR011009">
    <property type="entry name" value="Kinase-like_dom_sf"/>
</dbReference>
<dbReference type="AlphaFoldDB" id="A0A4R4PND2"/>
<proteinExistence type="predicted"/>
<dbReference type="Gene3D" id="3.90.1200.10">
    <property type="match status" value="1"/>
</dbReference>
<evidence type="ECO:0000313" key="2">
    <source>
        <dbReference type="EMBL" id="TDC23731.1"/>
    </source>
</evidence>
<accession>A0A4R4PND2</accession>
<sequence length="334" mass="36022">MPGPDPEQPSRAYPRLCAPSLRDRVLASLAVGERSEWMVDAPVHIRRIVSDRGFTRLRPAGGGVEFQVFAAESSDGAVVVLRTPVQGRFQFDPNDGHVDTRSLLRWEYAVTRHLGQLGFPVATPYELCLGEADVLVSEFLPDDGRGADQVALGALLRQLHQAPLPPMAPVAAHGLPPAQLLAQRMAERLAALVRYGVNVPPGPPVEQVIEVLAARPAGRLLHLDVRASNLRSADGHILGVLDWSNALVGDPAMELGRLAEYALVDGNGVDYEQVLAGYGEGLDLDSPAFWIYRLDTAVMLALLFSSNAADTGLGPAAIDRLQVVHERVRRALAD</sequence>
<protein>
    <recommendedName>
        <fullName evidence="1">Aminoglycoside phosphotransferase domain-containing protein</fullName>
    </recommendedName>
</protein>
<keyword evidence="3" id="KW-1185">Reference proteome</keyword>
<organism evidence="2 3">
    <name type="scientific">Kribbella albertanoniae</name>
    <dbReference type="NCBI Taxonomy" id="1266829"/>
    <lineage>
        <taxon>Bacteria</taxon>
        <taxon>Bacillati</taxon>
        <taxon>Actinomycetota</taxon>
        <taxon>Actinomycetes</taxon>
        <taxon>Propionibacteriales</taxon>
        <taxon>Kribbellaceae</taxon>
        <taxon>Kribbella</taxon>
    </lineage>
</organism>
<dbReference type="SUPFAM" id="SSF56112">
    <property type="entry name" value="Protein kinase-like (PK-like)"/>
    <property type="match status" value="1"/>
</dbReference>
<evidence type="ECO:0000259" key="1">
    <source>
        <dbReference type="Pfam" id="PF01636"/>
    </source>
</evidence>